<dbReference type="PANTHER" id="PTHR46696:SF1">
    <property type="entry name" value="CYTOCHROME P450 YJIB-RELATED"/>
    <property type="match status" value="1"/>
</dbReference>
<feature type="compositionally biased region" description="Pro residues" evidence="3">
    <location>
        <begin position="1"/>
        <end position="10"/>
    </location>
</feature>
<dbReference type="Proteomes" id="UP000035366">
    <property type="component" value="Chromosome"/>
</dbReference>
<feature type="region of interest" description="Disordered" evidence="3">
    <location>
        <begin position="200"/>
        <end position="264"/>
    </location>
</feature>
<gene>
    <name evidence="4" type="ORF">ABB07_35760</name>
</gene>
<evidence type="ECO:0000256" key="3">
    <source>
        <dbReference type="SAM" id="MobiDB-lite"/>
    </source>
</evidence>
<feature type="region of interest" description="Disordered" evidence="3">
    <location>
        <begin position="1"/>
        <end position="22"/>
    </location>
</feature>
<feature type="compositionally biased region" description="Low complexity" evidence="3">
    <location>
        <begin position="232"/>
        <end position="247"/>
    </location>
</feature>
<reference evidence="4 5" key="1">
    <citation type="journal article" date="2015" name="ISME J.">
        <title>Draft Genome Sequence of Streptomyces incarnatus NRRL8089, which Produces the Nucleoside Antibiotic Sinefungin.</title>
        <authorList>
            <person name="Oshima K."/>
            <person name="Hattori M."/>
            <person name="Shimizu H."/>
            <person name="Fukuda K."/>
            <person name="Nemoto M."/>
            <person name="Inagaki K."/>
            <person name="Tamura T."/>
        </authorList>
    </citation>
    <scope>NUCLEOTIDE SEQUENCE [LARGE SCALE GENOMIC DNA]</scope>
    <source>
        <strain evidence="4 5">NRRL 8089</strain>
    </source>
</reference>
<dbReference type="PROSITE" id="PS00086">
    <property type="entry name" value="CYTOCHROME_P450"/>
    <property type="match status" value="1"/>
</dbReference>
<comment type="similarity">
    <text evidence="1 2">Belongs to the cytochrome P450 family.</text>
</comment>
<dbReference type="PANTHER" id="PTHR46696">
    <property type="entry name" value="P450, PUTATIVE (EUROFUNG)-RELATED"/>
    <property type="match status" value="1"/>
</dbReference>
<evidence type="ECO:0000313" key="5">
    <source>
        <dbReference type="Proteomes" id="UP000035366"/>
    </source>
</evidence>
<dbReference type="PRINTS" id="PR00359">
    <property type="entry name" value="BP450"/>
</dbReference>
<dbReference type="RefSeq" id="WP_208902684.1">
    <property type="nucleotide sequence ID" value="NZ_CP011497.1"/>
</dbReference>
<keyword evidence="2" id="KW-0503">Monooxygenase</keyword>
<evidence type="ECO:0000256" key="1">
    <source>
        <dbReference type="ARBA" id="ARBA00010617"/>
    </source>
</evidence>
<sequence length="434" mass="44436">MTVAPSPSPSPSGARAARRRDRRVYTRSHPVLFALLAATRRRPVTRIGGTLLVHGSDAYRHALTGVPLDRTAAGTTGGAAREMSVGGLLFDQEGTGHRDTRRALAGGLGAAGVERLRAVWREVLARRLAPLGAGATVDLVPLAQELAGVTVCALLGAGADPGCVAEAAARAAATAVRDHLPGPRLPGTTRKSAAATHRLQTLLDPTRPATATSKADPGHGTPGEAPGTPREPTSTPGKGPSTPTAAPDAPGARGSAPSMSGDGDQSALWAMLAVAAVNTTVAALPRAAAWCADAALWDQAADDRLRPLLVDELLRVIAPSPLLPRAAAADARLDGCPVRAGDRLILVARHAARAHTDPPNARHPAPAADAQLVFGAGPHACPGARLARAQLDDTLAALAAHRPAVVRARVDRGAALPSWRSLTVRATVTSRPED</sequence>
<keyword evidence="2" id="KW-0408">Iron</keyword>
<keyword evidence="2" id="KW-0479">Metal-binding</keyword>
<proteinExistence type="inferred from homology"/>
<dbReference type="EMBL" id="CP011497">
    <property type="protein sequence ID" value="AKJ15224.1"/>
    <property type="molecule type" value="Genomic_DNA"/>
</dbReference>
<dbReference type="SUPFAM" id="SSF48264">
    <property type="entry name" value="Cytochrome P450"/>
    <property type="match status" value="1"/>
</dbReference>
<keyword evidence="5" id="KW-1185">Reference proteome</keyword>
<keyword evidence="2" id="KW-0349">Heme</keyword>
<dbReference type="Pfam" id="PF00067">
    <property type="entry name" value="p450"/>
    <property type="match status" value="1"/>
</dbReference>
<dbReference type="Gene3D" id="1.10.630.10">
    <property type="entry name" value="Cytochrome P450"/>
    <property type="match status" value="1"/>
</dbReference>
<accession>A0ABM5TW45</accession>
<organism evidence="4 5">
    <name type="scientific">Streptomyces incarnatus</name>
    <dbReference type="NCBI Taxonomy" id="665007"/>
    <lineage>
        <taxon>Bacteria</taxon>
        <taxon>Bacillati</taxon>
        <taxon>Actinomycetota</taxon>
        <taxon>Actinomycetes</taxon>
        <taxon>Kitasatosporales</taxon>
        <taxon>Streptomycetaceae</taxon>
        <taxon>Streptomyces</taxon>
    </lineage>
</organism>
<name>A0ABM5TW45_9ACTN</name>
<dbReference type="InterPro" id="IPR017972">
    <property type="entry name" value="Cyt_P450_CS"/>
</dbReference>
<dbReference type="InterPro" id="IPR002397">
    <property type="entry name" value="Cyt_P450_B"/>
</dbReference>
<dbReference type="InterPro" id="IPR001128">
    <property type="entry name" value="Cyt_P450"/>
</dbReference>
<keyword evidence="2" id="KW-0560">Oxidoreductase</keyword>
<protein>
    <submittedName>
        <fullName evidence="4">Cytochrome P450</fullName>
    </submittedName>
</protein>
<evidence type="ECO:0000313" key="4">
    <source>
        <dbReference type="EMBL" id="AKJ15224.1"/>
    </source>
</evidence>
<evidence type="ECO:0000256" key="2">
    <source>
        <dbReference type="RuleBase" id="RU000461"/>
    </source>
</evidence>
<dbReference type="InterPro" id="IPR036396">
    <property type="entry name" value="Cyt_P450_sf"/>
</dbReference>